<evidence type="ECO:0000256" key="19">
    <source>
        <dbReference type="ARBA" id="ARBA00057810"/>
    </source>
</evidence>
<evidence type="ECO:0000256" key="17">
    <source>
        <dbReference type="ARBA" id="ARBA00030893"/>
    </source>
</evidence>
<evidence type="ECO:0000256" key="9">
    <source>
        <dbReference type="ARBA" id="ARBA00022694"/>
    </source>
</evidence>
<keyword evidence="15" id="KW-0809">Transit peptide</keyword>
<dbReference type="AlphaFoldDB" id="A0A8C3YAM5"/>
<evidence type="ECO:0000256" key="16">
    <source>
        <dbReference type="ARBA" id="ARBA00023128"/>
    </source>
</evidence>
<evidence type="ECO:0000256" key="20">
    <source>
        <dbReference type="RuleBase" id="RU003785"/>
    </source>
</evidence>
<reference evidence="21" key="1">
    <citation type="submission" date="2020-10" db="EMBL/GenBank/DDBJ databases">
        <title>Catharus ustulatus (Swainson's thrush) genome, bCatUst1, primary haplotype v2.</title>
        <authorList>
            <person name="Delmore K."/>
            <person name="Vafadar M."/>
            <person name="Formenti G."/>
            <person name="Chow W."/>
            <person name="Pelan S."/>
            <person name="Howe K."/>
            <person name="Rhie A."/>
            <person name="Mountcastle J."/>
            <person name="Haase B."/>
            <person name="Fedrigo O."/>
            <person name="Jarvis E.D."/>
        </authorList>
    </citation>
    <scope>NUCLEOTIDE SEQUENCE [LARGE SCALE GENOMIC DNA]</scope>
</reference>
<organism evidence="21 22">
    <name type="scientific">Catharus ustulatus</name>
    <name type="common">Russet-backed thrush</name>
    <name type="synonym">Hylocichla ustulatus</name>
    <dbReference type="NCBI Taxonomy" id="91951"/>
    <lineage>
        <taxon>Eukaryota</taxon>
        <taxon>Metazoa</taxon>
        <taxon>Chordata</taxon>
        <taxon>Craniata</taxon>
        <taxon>Vertebrata</taxon>
        <taxon>Euteleostomi</taxon>
        <taxon>Archelosauria</taxon>
        <taxon>Archosauria</taxon>
        <taxon>Dinosauria</taxon>
        <taxon>Saurischia</taxon>
        <taxon>Theropoda</taxon>
        <taxon>Coelurosauria</taxon>
        <taxon>Aves</taxon>
        <taxon>Neognathae</taxon>
        <taxon>Neoaves</taxon>
        <taxon>Telluraves</taxon>
        <taxon>Australaves</taxon>
        <taxon>Passeriformes</taxon>
        <taxon>Turdidae</taxon>
        <taxon>Catharus</taxon>
    </lineage>
</organism>
<evidence type="ECO:0000256" key="2">
    <source>
        <dbReference type="ARBA" id="ARBA00004496"/>
    </source>
</evidence>
<keyword evidence="6" id="KW-0963">Cytoplasm</keyword>
<sequence length="311" mass="34544">MAAAAALCLGRAPRPPRPLVVILGATGTGKSALALQLGLRLGGEIVSADSMQVYKGLDIITNKVSPQEQRLCRHHMISFVDPLVSNYTVVDFRDKAVPLISYIFARDKIPIVVGGTNYYIESLLWKVLINTKVLDRKVELEQLDSAELHRRLSRVDPEMAAKLHPHDKRKVARSLQVFEETGIPHSEILHQQQQEEGGGPLGGPLKYPHSCILWLHADQAALDARLDRRVDDMVAAGLLEELRDFHRRYNQEKVAENRWVSSHILSAPPSGALHCCTGDGCDPLPLLLQAGLPAWNLPVHWIQGIPRVPRQ</sequence>
<evidence type="ECO:0000256" key="8">
    <source>
        <dbReference type="ARBA" id="ARBA00022679"/>
    </source>
</evidence>
<comment type="subcellular location">
    <subcellularLocation>
        <location evidence="2">Cytoplasm</location>
    </subcellularLocation>
    <subcellularLocation>
        <location evidence="1">Mitochondrion</location>
    </subcellularLocation>
</comment>
<reference evidence="21" key="3">
    <citation type="submission" date="2025-09" db="UniProtKB">
        <authorList>
            <consortium name="Ensembl"/>
        </authorList>
    </citation>
    <scope>IDENTIFICATION</scope>
</reference>
<keyword evidence="7" id="KW-0597">Phosphoprotein</keyword>
<keyword evidence="10" id="KW-0479">Metal-binding</keyword>
<accession>A0A8C3YAM5</accession>
<dbReference type="HAMAP" id="MF_00185">
    <property type="entry name" value="IPP_trans"/>
    <property type="match status" value="1"/>
</dbReference>
<dbReference type="Proteomes" id="UP000694563">
    <property type="component" value="Chromosome 26"/>
</dbReference>
<protein>
    <recommendedName>
        <fullName evidence="5">tRNA dimethylallyltransferase</fullName>
        <ecNumber evidence="4">2.5.1.75</ecNumber>
    </recommendedName>
    <alternativeName>
        <fullName evidence="17">Isopentenyl-diphosphate:tRNA isopentenyltransferase</fullName>
    </alternativeName>
</protein>
<keyword evidence="22" id="KW-1185">Reference proteome</keyword>
<evidence type="ECO:0000256" key="7">
    <source>
        <dbReference type="ARBA" id="ARBA00022553"/>
    </source>
</evidence>
<keyword evidence="8 20" id="KW-0808">Transferase</keyword>
<comment type="similarity">
    <text evidence="3 20">Belongs to the IPP transferase family.</text>
</comment>
<keyword evidence="12" id="KW-0863">Zinc-finger</keyword>
<dbReference type="NCBIfam" id="TIGR00174">
    <property type="entry name" value="miaA"/>
    <property type="match status" value="1"/>
</dbReference>
<dbReference type="GO" id="GO:0006400">
    <property type="term" value="P:tRNA modification"/>
    <property type="evidence" value="ECO:0007669"/>
    <property type="project" value="TreeGrafter"/>
</dbReference>
<evidence type="ECO:0000256" key="12">
    <source>
        <dbReference type="ARBA" id="ARBA00022771"/>
    </source>
</evidence>
<evidence type="ECO:0000313" key="22">
    <source>
        <dbReference type="Proteomes" id="UP000694563"/>
    </source>
</evidence>
<evidence type="ECO:0000313" key="21">
    <source>
        <dbReference type="Ensembl" id="ENSCUSP00005027621.1"/>
    </source>
</evidence>
<evidence type="ECO:0000256" key="3">
    <source>
        <dbReference type="ARBA" id="ARBA00005842"/>
    </source>
</evidence>
<name>A0A8C3YAM5_CATUS</name>
<dbReference type="Gene3D" id="3.40.50.300">
    <property type="entry name" value="P-loop containing nucleotide triphosphate hydrolases"/>
    <property type="match status" value="1"/>
</dbReference>
<dbReference type="InterPro" id="IPR039657">
    <property type="entry name" value="Dimethylallyltransferase"/>
</dbReference>
<dbReference type="GO" id="GO:0005739">
    <property type="term" value="C:mitochondrion"/>
    <property type="evidence" value="ECO:0007669"/>
    <property type="project" value="UniProtKB-SubCell"/>
</dbReference>
<reference evidence="21" key="2">
    <citation type="submission" date="2025-08" db="UniProtKB">
        <authorList>
            <consortium name="Ensembl"/>
        </authorList>
    </citation>
    <scope>IDENTIFICATION</scope>
</reference>
<dbReference type="EC" id="2.5.1.75" evidence="4"/>
<dbReference type="InterPro" id="IPR018022">
    <property type="entry name" value="IPT"/>
</dbReference>
<evidence type="ECO:0000256" key="14">
    <source>
        <dbReference type="ARBA" id="ARBA00022840"/>
    </source>
</evidence>
<dbReference type="PANTHER" id="PTHR11088">
    <property type="entry name" value="TRNA DIMETHYLALLYLTRANSFERASE"/>
    <property type="match status" value="1"/>
</dbReference>
<dbReference type="FunFam" id="1.10.20.140:FF:000002">
    <property type="entry name" value="tRNA dimethylallyltransferase, mitochondrial"/>
    <property type="match status" value="1"/>
</dbReference>
<comment type="function">
    <text evidence="19">Catalyzes the transfer of a dimethylallyl group onto the adenine at position 37 of both cytosolic and mitochondrial tRNAs, leading to the formation of N6-(dimethylallyl)adenosine (i6A37). Mediates modification of a limited subset of tRNAs: tRNA(Ser)(AGA), tRNA(Ser)(CGA), tRNA(Ser)(UGA), as well as partial modification of the selenocysteine tRNA(Ser)(UCA). TRIT1 is therefore required for selenoprotein expression.</text>
</comment>
<evidence type="ECO:0000256" key="13">
    <source>
        <dbReference type="ARBA" id="ARBA00022833"/>
    </source>
</evidence>
<dbReference type="GO" id="GO:0005524">
    <property type="term" value="F:ATP binding"/>
    <property type="evidence" value="ECO:0007669"/>
    <property type="project" value="UniProtKB-KW"/>
</dbReference>
<comment type="catalytic activity">
    <reaction evidence="18">
        <text>adenosine(37) in tRNA + dimethylallyl diphosphate = N(6)-dimethylallyladenosine(37) in tRNA + diphosphate</text>
        <dbReference type="Rhea" id="RHEA:26482"/>
        <dbReference type="Rhea" id="RHEA-COMP:10162"/>
        <dbReference type="Rhea" id="RHEA-COMP:10375"/>
        <dbReference type="ChEBI" id="CHEBI:33019"/>
        <dbReference type="ChEBI" id="CHEBI:57623"/>
        <dbReference type="ChEBI" id="CHEBI:74411"/>
        <dbReference type="ChEBI" id="CHEBI:74415"/>
        <dbReference type="EC" id="2.5.1.75"/>
    </reaction>
</comment>
<keyword evidence="9" id="KW-0819">tRNA processing</keyword>
<evidence type="ECO:0000256" key="4">
    <source>
        <dbReference type="ARBA" id="ARBA00012665"/>
    </source>
</evidence>
<proteinExistence type="inferred from homology"/>
<dbReference type="SUPFAM" id="SSF52540">
    <property type="entry name" value="P-loop containing nucleoside triphosphate hydrolases"/>
    <property type="match status" value="2"/>
</dbReference>
<evidence type="ECO:0000256" key="1">
    <source>
        <dbReference type="ARBA" id="ARBA00004173"/>
    </source>
</evidence>
<dbReference type="InterPro" id="IPR027417">
    <property type="entry name" value="P-loop_NTPase"/>
</dbReference>
<keyword evidence="13" id="KW-0862">Zinc</keyword>
<evidence type="ECO:0000256" key="15">
    <source>
        <dbReference type="ARBA" id="ARBA00022946"/>
    </source>
</evidence>
<evidence type="ECO:0000256" key="10">
    <source>
        <dbReference type="ARBA" id="ARBA00022723"/>
    </source>
</evidence>
<dbReference type="Pfam" id="PF01715">
    <property type="entry name" value="IPPT"/>
    <property type="match status" value="1"/>
</dbReference>
<dbReference type="GO" id="GO:0008270">
    <property type="term" value="F:zinc ion binding"/>
    <property type="evidence" value="ECO:0007669"/>
    <property type="project" value="UniProtKB-KW"/>
</dbReference>
<evidence type="ECO:0000256" key="11">
    <source>
        <dbReference type="ARBA" id="ARBA00022741"/>
    </source>
</evidence>
<dbReference type="PANTHER" id="PTHR11088:SF89">
    <property type="entry name" value="TRNA DIMETHYLALLYLTRANSFERASE"/>
    <property type="match status" value="1"/>
</dbReference>
<evidence type="ECO:0000256" key="18">
    <source>
        <dbReference type="ARBA" id="ARBA00049563"/>
    </source>
</evidence>
<evidence type="ECO:0000256" key="5">
    <source>
        <dbReference type="ARBA" id="ARBA00017477"/>
    </source>
</evidence>
<keyword evidence="16" id="KW-0496">Mitochondrion</keyword>
<keyword evidence="11 20" id="KW-0547">Nucleotide-binding</keyword>
<dbReference type="Ensembl" id="ENSCUST00005028581.1">
    <property type="protein sequence ID" value="ENSCUSP00005027621.1"/>
    <property type="gene ID" value="ENSCUSG00005016992.1"/>
</dbReference>
<dbReference type="Gene3D" id="1.10.20.140">
    <property type="match status" value="1"/>
</dbReference>
<keyword evidence="14 20" id="KW-0067">ATP-binding</keyword>
<dbReference type="GO" id="GO:0052381">
    <property type="term" value="F:tRNA dimethylallyltransferase activity"/>
    <property type="evidence" value="ECO:0007669"/>
    <property type="project" value="UniProtKB-EC"/>
</dbReference>
<evidence type="ECO:0000256" key="6">
    <source>
        <dbReference type="ARBA" id="ARBA00022490"/>
    </source>
</evidence>